<proteinExistence type="inferred from homology"/>
<evidence type="ECO:0000256" key="1">
    <source>
        <dbReference type="ARBA" id="ARBA00004370"/>
    </source>
</evidence>
<evidence type="ECO:0000256" key="6">
    <source>
        <dbReference type="ARBA" id="ARBA00022989"/>
    </source>
</evidence>
<organism evidence="10 11">
    <name type="scientific">Sulfuricella denitrificans (strain DSM 22764 / NBRC 105220 / skB26)</name>
    <dbReference type="NCBI Taxonomy" id="1163617"/>
    <lineage>
        <taxon>Bacteria</taxon>
        <taxon>Pseudomonadati</taxon>
        <taxon>Pseudomonadota</taxon>
        <taxon>Betaproteobacteria</taxon>
        <taxon>Nitrosomonadales</taxon>
        <taxon>Sulfuricellaceae</taxon>
        <taxon>Sulfuricella</taxon>
    </lineage>
</organism>
<dbReference type="HAMAP" id="MF_00422">
    <property type="entry name" value="SecE"/>
    <property type="match status" value="1"/>
</dbReference>
<keyword evidence="2 9" id="KW-0813">Transport</keyword>
<dbReference type="NCBIfam" id="NF004371">
    <property type="entry name" value="PRK05740.1-1"/>
    <property type="match status" value="1"/>
</dbReference>
<dbReference type="PANTHER" id="PTHR33910">
    <property type="entry name" value="PROTEIN TRANSLOCASE SUBUNIT SECE"/>
    <property type="match status" value="1"/>
</dbReference>
<dbReference type="GO" id="GO:0065002">
    <property type="term" value="P:intracellular protein transmembrane transport"/>
    <property type="evidence" value="ECO:0007669"/>
    <property type="project" value="UniProtKB-UniRule"/>
</dbReference>
<dbReference type="eggNOG" id="COG0690">
    <property type="taxonomic scope" value="Bacteria"/>
</dbReference>
<keyword evidence="5 9" id="KW-0653">Protein transport</keyword>
<dbReference type="KEGG" id="sdr:SCD_n00612"/>
<keyword evidence="3 9" id="KW-1003">Cell membrane</keyword>
<dbReference type="PRINTS" id="PR01650">
    <property type="entry name" value="SECETRNLCASE"/>
</dbReference>
<gene>
    <name evidence="9 10" type="primary">secE</name>
    <name evidence="10" type="ORF">SCD_n00612</name>
</gene>
<evidence type="ECO:0000256" key="4">
    <source>
        <dbReference type="ARBA" id="ARBA00022692"/>
    </source>
</evidence>
<dbReference type="EMBL" id="AP013066">
    <property type="protein sequence ID" value="BAN34454.1"/>
    <property type="molecule type" value="Genomic_DNA"/>
</dbReference>
<evidence type="ECO:0000256" key="2">
    <source>
        <dbReference type="ARBA" id="ARBA00022448"/>
    </source>
</evidence>
<dbReference type="InterPro" id="IPR001901">
    <property type="entry name" value="Translocase_SecE/Sec61-g"/>
</dbReference>
<accession>S6AIT4</accession>
<feature type="transmembrane region" description="Helical" evidence="9">
    <location>
        <begin position="30"/>
        <end position="49"/>
    </location>
</feature>
<evidence type="ECO:0000256" key="5">
    <source>
        <dbReference type="ARBA" id="ARBA00022927"/>
    </source>
</evidence>
<dbReference type="InterPro" id="IPR005807">
    <property type="entry name" value="SecE_bac"/>
</dbReference>
<feature type="transmembrane region" description="Helical" evidence="9">
    <location>
        <begin position="84"/>
        <end position="107"/>
    </location>
</feature>
<comment type="caution">
    <text evidence="9">Lacks conserved residue(s) required for the propagation of feature annotation.</text>
</comment>
<keyword evidence="4 9" id="KW-0812">Transmembrane</keyword>
<dbReference type="HOGENOM" id="CLU_113663_0_2_4"/>
<evidence type="ECO:0000256" key="3">
    <source>
        <dbReference type="ARBA" id="ARBA00022475"/>
    </source>
</evidence>
<dbReference type="Proteomes" id="UP000015559">
    <property type="component" value="Chromosome"/>
</dbReference>
<name>S6AIT4_SULDS</name>
<keyword evidence="11" id="KW-1185">Reference proteome</keyword>
<dbReference type="NCBIfam" id="TIGR00964">
    <property type="entry name" value="secE_bact"/>
    <property type="match status" value="1"/>
</dbReference>
<comment type="function">
    <text evidence="9">Essential subunit of the Sec protein translocation channel SecYEG. Clamps together the 2 halves of SecY. May contact the channel plug during translocation.</text>
</comment>
<keyword evidence="7 9" id="KW-0811">Translocation</keyword>
<dbReference type="STRING" id="1163617.SCD_n00612"/>
<dbReference type="OrthoDB" id="9806365at2"/>
<dbReference type="GO" id="GO:0008320">
    <property type="term" value="F:protein transmembrane transporter activity"/>
    <property type="evidence" value="ECO:0007669"/>
    <property type="project" value="UniProtKB-UniRule"/>
</dbReference>
<dbReference type="Pfam" id="PF00584">
    <property type="entry name" value="SecE"/>
    <property type="match status" value="1"/>
</dbReference>
<evidence type="ECO:0000256" key="9">
    <source>
        <dbReference type="HAMAP-Rule" id="MF_00422"/>
    </source>
</evidence>
<dbReference type="RefSeq" id="WP_009206598.1">
    <property type="nucleotide sequence ID" value="NC_022357.1"/>
</dbReference>
<reference evidence="10 11" key="1">
    <citation type="journal article" date="2012" name="Appl. Environ. Microbiol.">
        <title>Draft genome sequence of a psychrotolerant sulfur-oxidizing bacterium, Sulfuricella denitrificans skB26, and proteomic insights into cold adaptation.</title>
        <authorList>
            <person name="Watanabe T."/>
            <person name="Kojima H."/>
            <person name="Fukui M."/>
        </authorList>
    </citation>
    <scope>NUCLEOTIDE SEQUENCE [LARGE SCALE GENOMIC DNA]</scope>
    <source>
        <strain evidence="11">skB26</strain>
    </source>
</reference>
<sequence length="115" mass="12610">MTDKLKLGLAILLLAAGVAGFYILSEHALVLRVLAVLAGVGMAIFVARFTSHGQQFFAFGKEAWVETKKVVWPTRKETFQTTGVVFLLVVVIAIFLWIVDASLMWAVKLLMGQGD</sequence>
<feature type="transmembrane region" description="Helical" evidence="9">
    <location>
        <begin position="7"/>
        <end position="24"/>
    </location>
</feature>
<dbReference type="GO" id="GO:0043952">
    <property type="term" value="P:protein transport by the Sec complex"/>
    <property type="evidence" value="ECO:0007669"/>
    <property type="project" value="UniProtKB-UniRule"/>
</dbReference>
<evidence type="ECO:0000313" key="11">
    <source>
        <dbReference type="Proteomes" id="UP000015559"/>
    </source>
</evidence>
<dbReference type="AlphaFoldDB" id="S6AIT4"/>
<dbReference type="InterPro" id="IPR038379">
    <property type="entry name" value="SecE_sf"/>
</dbReference>
<dbReference type="GO" id="GO:0009306">
    <property type="term" value="P:protein secretion"/>
    <property type="evidence" value="ECO:0007669"/>
    <property type="project" value="UniProtKB-UniRule"/>
</dbReference>
<comment type="subunit">
    <text evidence="9">Component of the Sec protein translocase complex. Heterotrimer consisting of SecY, SecE and SecG subunits. The heterotrimers can form oligomers, although 1 heterotrimer is thought to be able to translocate proteins. Interacts with the ribosome. Interacts with SecDF, and other proteins may be involved. Interacts with SecA.</text>
</comment>
<dbReference type="GO" id="GO:0005886">
    <property type="term" value="C:plasma membrane"/>
    <property type="evidence" value="ECO:0007669"/>
    <property type="project" value="UniProtKB-UniRule"/>
</dbReference>
<dbReference type="GO" id="GO:0006605">
    <property type="term" value="P:protein targeting"/>
    <property type="evidence" value="ECO:0007669"/>
    <property type="project" value="UniProtKB-UniRule"/>
</dbReference>
<evidence type="ECO:0000256" key="8">
    <source>
        <dbReference type="ARBA" id="ARBA00023136"/>
    </source>
</evidence>
<keyword evidence="6 9" id="KW-1133">Transmembrane helix</keyword>
<keyword evidence="8 9" id="KW-0472">Membrane</keyword>
<comment type="subcellular location">
    <subcellularLocation>
        <location evidence="1">Membrane</location>
    </subcellularLocation>
</comment>
<dbReference type="PANTHER" id="PTHR33910:SF1">
    <property type="entry name" value="PROTEIN TRANSLOCASE SUBUNIT SECE"/>
    <property type="match status" value="1"/>
</dbReference>
<protein>
    <recommendedName>
        <fullName evidence="9">Protein translocase subunit SecE</fullName>
    </recommendedName>
</protein>
<dbReference type="Gene3D" id="1.20.5.1030">
    <property type="entry name" value="Preprotein translocase secy subunit"/>
    <property type="match status" value="1"/>
</dbReference>
<evidence type="ECO:0000256" key="7">
    <source>
        <dbReference type="ARBA" id="ARBA00023010"/>
    </source>
</evidence>
<evidence type="ECO:0000313" key="10">
    <source>
        <dbReference type="EMBL" id="BAN34454.1"/>
    </source>
</evidence>
<comment type="similarity">
    <text evidence="9">Belongs to the SecE/SEC61-gamma family.</text>
</comment>